<dbReference type="EMBL" id="NCKW01015364">
    <property type="protein sequence ID" value="POM63083.1"/>
    <property type="molecule type" value="Genomic_DNA"/>
</dbReference>
<dbReference type="AlphaFoldDB" id="A0A2P4XC04"/>
<dbReference type="OrthoDB" id="124615at2759"/>
<feature type="transmembrane region" description="Helical" evidence="5">
    <location>
        <begin position="47"/>
        <end position="67"/>
    </location>
</feature>
<dbReference type="Pfam" id="PF00916">
    <property type="entry name" value="Sulfate_transp"/>
    <property type="match status" value="1"/>
</dbReference>
<evidence type="ECO:0000256" key="3">
    <source>
        <dbReference type="ARBA" id="ARBA00022989"/>
    </source>
</evidence>
<feature type="non-terminal residue" evidence="7">
    <location>
        <position position="163"/>
    </location>
</feature>
<gene>
    <name evidence="7" type="ORF">PHPALM_27678</name>
</gene>
<evidence type="ECO:0000259" key="6">
    <source>
        <dbReference type="Pfam" id="PF00916"/>
    </source>
</evidence>
<proteinExistence type="predicted"/>
<name>A0A2P4XC04_9STRA</name>
<feature type="transmembrane region" description="Helical" evidence="5">
    <location>
        <begin position="87"/>
        <end position="107"/>
    </location>
</feature>
<dbReference type="InterPro" id="IPR011547">
    <property type="entry name" value="SLC26A/SulP_dom"/>
</dbReference>
<reference evidence="7 8" key="1">
    <citation type="journal article" date="2017" name="Genome Biol. Evol.">
        <title>Phytophthora megakarya and P. palmivora, closely related causal agents of cacao black pod rot, underwent increases in genome sizes and gene numbers by different mechanisms.</title>
        <authorList>
            <person name="Ali S.S."/>
            <person name="Shao J."/>
            <person name="Lary D.J."/>
            <person name="Kronmiller B."/>
            <person name="Shen D."/>
            <person name="Strem M.D."/>
            <person name="Amoako-Attah I."/>
            <person name="Akrofi A.Y."/>
            <person name="Begoude B.A."/>
            <person name="Ten Hoopen G.M."/>
            <person name="Coulibaly K."/>
            <person name="Kebe B.I."/>
            <person name="Melnick R.L."/>
            <person name="Guiltinan M.J."/>
            <person name="Tyler B.M."/>
            <person name="Meinhardt L.W."/>
            <person name="Bailey B.A."/>
        </authorList>
    </citation>
    <scope>NUCLEOTIDE SEQUENCE [LARGE SCALE GENOMIC DNA]</scope>
    <source>
        <strain evidence="8">sbr112.9</strain>
    </source>
</reference>
<keyword evidence="3 5" id="KW-1133">Transmembrane helix</keyword>
<dbReference type="Proteomes" id="UP000237271">
    <property type="component" value="Unassembled WGS sequence"/>
</dbReference>
<feature type="transmembrane region" description="Helical" evidence="5">
    <location>
        <begin position="145"/>
        <end position="162"/>
    </location>
</feature>
<sequence length="163" mass="17795">MLVGGISLDDARNGGWIDSGEDPATVTDLVNLFNFSQVYWSQLPKQFGTWVGMVFIVAFGSCLDIAAIELDMGTKLDFNHELKTIGWSNVVSGLLGGCTGSYIFSLTILNYRSKINSRIVGVCVIIAQFGIVLAPISVMSYVPRFAFAATLIFIAIDLMIQWL</sequence>
<feature type="transmembrane region" description="Helical" evidence="5">
    <location>
        <begin position="119"/>
        <end position="139"/>
    </location>
</feature>
<evidence type="ECO:0000313" key="8">
    <source>
        <dbReference type="Proteomes" id="UP000237271"/>
    </source>
</evidence>
<keyword evidence="4 5" id="KW-0472">Membrane</keyword>
<dbReference type="InterPro" id="IPR052706">
    <property type="entry name" value="Membrane-Transporter-like"/>
</dbReference>
<comment type="subcellular location">
    <subcellularLocation>
        <location evidence="1">Membrane</location>
        <topology evidence="1">Multi-pass membrane protein</topology>
    </subcellularLocation>
</comment>
<keyword evidence="2 5" id="KW-0812">Transmembrane</keyword>
<keyword evidence="8" id="KW-1185">Reference proteome</keyword>
<evidence type="ECO:0000256" key="2">
    <source>
        <dbReference type="ARBA" id="ARBA00022692"/>
    </source>
</evidence>
<organism evidence="7 8">
    <name type="scientific">Phytophthora palmivora</name>
    <dbReference type="NCBI Taxonomy" id="4796"/>
    <lineage>
        <taxon>Eukaryota</taxon>
        <taxon>Sar</taxon>
        <taxon>Stramenopiles</taxon>
        <taxon>Oomycota</taxon>
        <taxon>Peronosporomycetes</taxon>
        <taxon>Peronosporales</taxon>
        <taxon>Peronosporaceae</taxon>
        <taxon>Phytophthora</taxon>
    </lineage>
</organism>
<evidence type="ECO:0000256" key="5">
    <source>
        <dbReference type="SAM" id="Phobius"/>
    </source>
</evidence>
<protein>
    <recommendedName>
        <fullName evidence="6">SLC26A/SulP transporter domain-containing protein</fullName>
    </recommendedName>
</protein>
<feature type="domain" description="SLC26A/SulP transporter" evidence="6">
    <location>
        <begin position="31"/>
        <end position="162"/>
    </location>
</feature>
<comment type="caution">
    <text evidence="7">The sequence shown here is derived from an EMBL/GenBank/DDBJ whole genome shotgun (WGS) entry which is preliminary data.</text>
</comment>
<dbReference type="PANTHER" id="PTHR43310:SF2">
    <property type="entry name" value="SLC26A_SULP TRANSPORTER DOMAIN-CONTAINING PROTEIN"/>
    <property type="match status" value="1"/>
</dbReference>
<accession>A0A2P4XC04</accession>
<evidence type="ECO:0000256" key="1">
    <source>
        <dbReference type="ARBA" id="ARBA00004141"/>
    </source>
</evidence>
<evidence type="ECO:0000256" key="4">
    <source>
        <dbReference type="ARBA" id="ARBA00023136"/>
    </source>
</evidence>
<evidence type="ECO:0000313" key="7">
    <source>
        <dbReference type="EMBL" id="POM63083.1"/>
    </source>
</evidence>
<dbReference type="GO" id="GO:0016020">
    <property type="term" value="C:membrane"/>
    <property type="evidence" value="ECO:0007669"/>
    <property type="project" value="UniProtKB-SubCell"/>
</dbReference>
<dbReference type="PANTHER" id="PTHR43310">
    <property type="entry name" value="SULFATE TRANSPORTER YBAR-RELATED"/>
    <property type="match status" value="1"/>
</dbReference>